<evidence type="ECO:0000259" key="2">
    <source>
        <dbReference type="Pfam" id="PF01592"/>
    </source>
</evidence>
<protein>
    <submittedName>
        <fullName evidence="3">Nitrogen fixation NifU-like protein</fullName>
    </submittedName>
</protein>
<dbReference type="Gene3D" id="3.90.1010.10">
    <property type="match status" value="1"/>
</dbReference>
<dbReference type="NCBIfam" id="TIGR01994">
    <property type="entry name" value="SUF_scaf_2"/>
    <property type="match status" value="1"/>
</dbReference>
<evidence type="ECO:0000313" key="4">
    <source>
        <dbReference type="Proteomes" id="UP000252707"/>
    </source>
</evidence>
<name>A0A369C9A1_9GAMM</name>
<sequence length="165" mass="17975">MSDLRALYEEVILEHNRKPRNYMKRPEGANRSAYGFNPICGDEFTIHMTVEDGVVKDVGFEGAGCAISTASASMMTQAVMGKTEAEAEALFEAVRDLLTHDHPDPATAGRVGKLQVLTGVREFPMRVKCATLAWHTMHAAMHGVDGTVNTEEPEEHHQCAIGGGH</sequence>
<comment type="caution">
    <text evidence="3">The sequence shown here is derived from an EMBL/GenBank/DDBJ whole genome shotgun (WGS) entry which is preliminary data.</text>
</comment>
<evidence type="ECO:0000313" key="3">
    <source>
        <dbReference type="EMBL" id="RCX30610.1"/>
    </source>
</evidence>
<dbReference type="Pfam" id="PF01592">
    <property type="entry name" value="NifU_N"/>
    <property type="match status" value="1"/>
</dbReference>
<dbReference type="OrthoDB" id="9804157at2"/>
<dbReference type="RefSeq" id="WP_114279604.1">
    <property type="nucleotide sequence ID" value="NZ_QPJY01000004.1"/>
</dbReference>
<accession>A0A369C9A1</accession>
<dbReference type="EMBL" id="QPJY01000004">
    <property type="protein sequence ID" value="RCX30610.1"/>
    <property type="molecule type" value="Genomic_DNA"/>
</dbReference>
<comment type="similarity">
    <text evidence="1">Belongs to the NifU family.</text>
</comment>
<dbReference type="GO" id="GO:0016226">
    <property type="term" value="P:iron-sulfur cluster assembly"/>
    <property type="evidence" value="ECO:0007669"/>
    <property type="project" value="InterPro"/>
</dbReference>
<dbReference type="FunFam" id="3.90.1010.10:FF:000002">
    <property type="entry name" value="Iron-sulfur cluster assembly scaffold protein NifU"/>
    <property type="match status" value="1"/>
</dbReference>
<dbReference type="InterPro" id="IPR002871">
    <property type="entry name" value="NIF_FeS_clus_asmbl_NifU_N"/>
</dbReference>
<feature type="domain" description="NIF system FeS cluster assembly NifU N-terminal" evidence="2">
    <location>
        <begin position="8"/>
        <end position="129"/>
    </location>
</feature>
<proteinExistence type="inferred from homology"/>
<dbReference type="SUPFAM" id="SSF82649">
    <property type="entry name" value="SufE/NifU"/>
    <property type="match status" value="1"/>
</dbReference>
<dbReference type="PANTHER" id="PTHR10093">
    <property type="entry name" value="IRON-SULFUR CLUSTER ASSEMBLY ENZYME NIFU HOMOLOG"/>
    <property type="match status" value="1"/>
</dbReference>
<dbReference type="CDD" id="cd06664">
    <property type="entry name" value="IscU_like"/>
    <property type="match status" value="1"/>
</dbReference>
<reference evidence="3 4" key="1">
    <citation type="submission" date="2018-07" db="EMBL/GenBank/DDBJ databases">
        <title>Genomic Encyclopedia of Type Strains, Phase IV (KMG-IV): sequencing the most valuable type-strain genomes for metagenomic binning, comparative biology and taxonomic classification.</title>
        <authorList>
            <person name="Goeker M."/>
        </authorList>
    </citation>
    <scope>NUCLEOTIDE SEQUENCE [LARGE SCALE GENOMIC DNA]</scope>
    <source>
        <strain evidence="3 4">DSM 26407</strain>
    </source>
</reference>
<evidence type="ECO:0000256" key="1">
    <source>
        <dbReference type="ARBA" id="ARBA00006420"/>
    </source>
</evidence>
<gene>
    <name evidence="3" type="ORF">DFQ59_10446</name>
</gene>
<dbReference type="GO" id="GO:0051536">
    <property type="term" value="F:iron-sulfur cluster binding"/>
    <property type="evidence" value="ECO:0007669"/>
    <property type="project" value="InterPro"/>
</dbReference>
<dbReference type="Proteomes" id="UP000252707">
    <property type="component" value="Unassembled WGS sequence"/>
</dbReference>
<dbReference type="GO" id="GO:0005506">
    <property type="term" value="F:iron ion binding"/>
    <property type="evidence" value="ECO:0007669"/>
    <property type="project" value="InterPro"/>
</dbReference>
<keyword evidence="4" id="KW-1185">Reference proteome</keyword>
<dbReference type="AlphaFoldDB" id="A0A369C9A1"/>
<organism evidence="3 4">
    <name type="scientific">Thioalbus denitrificans</name>
    <dbReference type="NCBI Taxonomy" id="547122"/>
    <lineage>
        <taxon>Bacteria</taxon>
        <taxon>Pseudomonadati</taxon>
        <taxon>Pseudomonadota</taxon>
        <taxon>Gammaproteobacteria</taxon>
        <taxon>Chromatiales</taxon>
        <taxon>Ectothiorhodospiraceae</taxon>
        <taxon>Thioalbus</taxon>
    </lineage>
</organism>